<evidence type="ECO:0000313" key="1">
    <source>
        <dbReference type="EMBL" id="TBU25275.1"/>
    </source>
</evidence>
<sequence>MERRIQDLELEVEALKRSVVCAENEKQQTALLLKTRTAELQEAQVYLNKVDDTSDSEVVRCVADLNSGIFQAAAAIADAFHVLCRGDQNAESIEQASVRLGSSALVSATLLNAVRSFDHVGDSIVMQTTLQALMATYLKWLSSSWDFHVAARPSLLEQMYSEIREKEPQSVSGRWRALSRLHVKAFLAGDVERQQVGEGILAEHVTDVLLACGVLTPPQTLLCNVKSSFAPALHEAVRLALRLQKTTGEMIVSRDLSVVVAPVDAVFDPALMVDEWAPPAKGNFCPIQPHPVLCTTQLGLVREERREGCDGTGVVVEKTVLMKPTVVLASMLSELWNEHINTVMP</sequence>
<protein>
    <submittedName>
        <fullName evidence="1">Uncharacterized protein</fullName>
    </submittedName>
</protein>
<dbReference type="EMBL" id="ML143464">
    <property type="protein sequence ID" value="TBU25275.1"/>
    <property type="molecule type" value="Genomic_DNA"/>
</dbReference>
<accession>A0A4Q9MD98</accession>
<organism evidence="1">
    <name type="scientific">Dichomitus squalens</name>
    <dbReference type="NCBI Taxonomy" id="114155"/>
    <lineage>
        <taxon>Eukaryota</taxon>
        <taxon>Fungi</taxon>
        <taxon>Dikarya</taxon>
        <taxon>Basidiomycota</taxon>
        <taxon>Agaricomycotina</taxon>
        <taxon>Agaricomycetes</taxon>
        <taxon>Polyporales</taxon>
        <taxon>Polyporaceae</taxon>
        <taxon>Dichomitus</taxon>
    </lineage>
</organism>
<dbReference type="OrthoDB" id="3147752at2759"/>
<gene>
    <name evidence="1" type="ORF">BD311DRAFT_780460</name>
</gene>
<dbReference type="AlphaFoldDB" id="A0A4Q9MD98"/>
<name>A0A4Q9MD98_9APHY</name>
<dbReference type="Proteomes" id="UP000292957">
    <property type="component" value="Unassembled WGS sequence"/>
</dbReference>
<reference evidence="1" key="1">
    <citation type="submission" date="2019-01" db="EMBL/GenBank/DDBJ databases">
        <title>Draft genome sequences of three monokaryotic isolates of the white-rot basidiomycete fungus Dichomitus squalens.</title>
        <authorList>
            <consortium name="DOE Joint Genome Institute"/>
            <person name="Lopez S.C."/>
            <person name="Andreopoulos B."/>
            <person name="Pangilinan J."/>
            <person name="Lipzen A."/>
            <person name="Riley R."/>
            <person name="Ahrendt S."/>
            <person name="Ng V."/>
            <person name="Barry K."/>
            <person name="Daum C."/>
            <person name="Grigoriev I.V."/>
            <person name="Hilden K.S."/>
            <person name="Makela M.R."/>
            <person name="de Vries R.P."/>
        </authorList>
    </citation>
    <scope>NUCLEOTIDE SEQUENCE [LARGE SCALE GENOMIC DNA]</scope>
    <source>
        <strain evidence="1">OM18370.1</strain>
    </source>
</reference>
<proteinExistence type="predicted"/>